<evidence type="ECO:0000313" key="8">
    <source>
        <dbReference type="EMBL" id="KAK6520055.1"/>
    </source>
</evidence>
<keyword evidence="3" id="KW-0285">Flavoprotein</keyword>
<protein>
    <recommendedName>
        <fullName evidence="7">Glucose-methanol-choline oxidoreductase C-terminal domain-containing protein</fullName>
    </recommendedName>
</protein>
<feature type="region of interest" description="Disordered" evidence="6">
    <location>
        <begin position="636"/>
        <end position="663"/>
    </location>
</feature>
<reference evidence="8 9" key="1">
    <citation type="submission" date="2019-10" db="EMBL/GenBank/DDBJ databases">
        <authorList>
            <person name="Palmer J.M."/>
        </authorList>
    </citation>
    <scope>NUCLEOTIDE SEQUENCE [LARGE SCALE GENOMIC DNA]</scope>
    <source>
        <strain evidence="8 9">TWF506</strain>
    </source>
</reference>
<dbReference type="InterPro" id="IPR036188">
    <property type="entry name" value="FAD/NAD-bd_sf"/>
</dbReference>
<evidence type="ECO:0000313" key="9">
    <source>
        <dbReference type="Proteomes" id="UP001307849"/>
    </source>
</evidence>
<evidence type="ECO:0000256" key="5">
    <source>
        <dbReference type="ARBA" id="ARBA00023002"/>
    </source>
</evidence>
<dbReference type="PANTHER" id="PTHR42784:SF1">
    <property type="entry name" value="PYRANOSE 2-OXIDASE"/>
    <property type="match status" value="1"/>
</dbReference>
<feature type="compositionally biased region" description="Basic and acidic residues" evidence="6">
    <location>
        <begin position="636"/>
        <end position="656"/>
    </location>
</feature>
<dbReference type="InterPro" id="IPR051473">
    <property type="entry name" value="P2Ox-like"/>
</dbReference>
<comment type="caution">
    <text evidence="8">The sequence shown here is derived from an EMBL/GenBank/DDBJ whole genome shotgun (WGS) entry which is preliminary data.</text>
</comment>
<evidence type="ECO:0000256" key="4">
    <source>
        <dbReference type="ARBA" id="ARBA00022827"/>
    </source>
</evidence>
<evidence type="ECO:0000256" key="1">
    <source>
        <dbReference type="ARBA" id="ARBA00001974"/>
    </source>
</evidence>
<evidence type="ECO:0000256" key="2">
    <source>
        <dbReference type="ARBA" id="ARBA00010790"/>
    </source>
</evidence>
<proteinExistence type="inferred from homology"/>
<keyword evidence="9" id="KW-1185">Reference proteome</keyword>
<gene>
    <name evidence="8" type="ORF">TWF506_000345</name>
</gene>
<keyword evidence="4" id="KW-0274">FAD</keyword>
<name>A0AAN8NVN4_9PEZI</name>
<comment type="cofactor">
    <cofactor evidence="1">
        <name>FAD</name>
        <dbReference type="ChEBI" id="CHEBI:57692"/>
    </cofactor>
</comment>
<dbReference type="SUPFAM" id="SSF51905">
    <property type="entry name" value="FAD/NAD(P)-binding domain"/>
    <property type="match status" value="1"/>
</dbReference>
<organism evidence="8 9">
    <name type="scientific">Arthrobotrys conoides</name>
    <dbReference type="NCBI Taxonomy" id="74498"/>
    <lineage>
        <taxon>Eukaryota</taxon>
        <taxon>Fungi</taxon>
        <taxon>Dikarya</taxon>
        <taxon>Ascomycota</taxon>
        <taxon>Pezizomycotina</taxon>
        <taxon>Orbiliomycetes</taxon>
        <taxon>Orbiliales</taxon>
        <taxon>Orbiliaceae</taxon>
        <taxon>Arthrobotrys</taxon>
    </lineage>
</organism>
<dbReference type="Gene3D" id="3.50.50.60">
    <property type="entry name" value="FAD/NAD(P)-binding domain"/>
    <property type="match status" value="2"/>
</dbReference>
<dbReference type="Proteomes" id="UP001307849">
    <property type="component" value="Unassembled WGS sequence"/>
</dbReference>
<sequence>MNNALSASVNDIEALCKAGHYDYIIIGSGMGGGTLARCLVEGRDGKETDKSPRVLVIERGSLQFSTHCINTPTPGWYKAEGPSMSTDLVFHAVKSCITTESSNSVPYAGGPVYCLGGRSNVWGMYTPPLDRPSVIRHLGPTIADYLFNHEGYQKAYNLLSNGGNLARPYPTSDSIAISQDTRDRVNNAITKLRGLREAARELFTCREFTVCPMGAEFVPEDPSQRLYQTVMGGYSAVSWMLERCYNSSQALTILPNTQVTTVNREGGKITSITVLDPDRKHNQLRVIPTGGARVILSCGTIDTAAIALRSGLDRIEPETLPKCVGVLTQEGPPRRVTSRPVGVGLTDHDIWGVRFELVARKGIGSGLTRQALRLQTWATLYPEADEKTYKTEGDKAKANDKEPNPNCLVNITVNATSFLSSSLHLENSKIYLGENHEIIPKEEFDRRIQLPINETFSLQVVFEFDSVLQDRNKVLNIPRSNPTIRIPDRVNNRPYLPSMRRFSLETALLFGWLKEYTLSEDTGECTFCNGKFHDIEEELWRIENGLCCRKHSNNSIRARRVVVDRAPFGVVAHEVGTMRIERDPKHPGVVDEDLKFMGLDNLFVCDLSVFPWSPTANPSLTLVALTLRLASHLESRRRGVEEGENKGDKKGDKKEVTISMAET</sequence>
<dbReference type="Pfam" id="PF05199">
    <property type="entry name" value="GMC_oxred_C"/>
    <property type="match status" value="1"/>
</dbReference>
<evidence type="ECO:0000259" key="7">
    <source>
        <dbReference type="Pfam" id="PF05199"/>
    </source>
</evidence>
<accession>A0AAN8NVN4</accession>
<comment type="similarity">
    <text evidence="2">Belongs to the GMC oxidoreductase family.</text>
</comment>
<dbReference type="GO" id="GO:0016614">
    <property type="term" value="F:oxidoreductase activity, acting on CH-OH group of donors"/>
    <property type="evidence" value="ECO:0007669"/>
    <property type="project" value="InterPro"/>
</dbReference>
<dbReference type="PANTHER" id="PTHR42784">
    <property type="entry name" value="PYRANOSE 2-OXIDASE"/>
    <property type="match status" value="1"/>
</dbReference>
<evidence type="ECO:0000256" key="3">
    <source>
        <dbReference type="ARBA" id="ARBA00022630"/>
    </source>
</evidence>
<dbReference type="EMBL" id="JAVHJM010000001">
    <property type="protein sequence ID" value="KAK6520055.1"/>
    <property type="molecule type" value="Genomic_DNA"/>
</dbReference>
<dbReference type="AlphaFoldDB" id="A0AAN8NVN4"/>
<dbReference type="InterPro" id="IPR007867">
    <property type="entry name" value="GMC_OxRtase_C"/>
</dbReference>
<feature type="domain" description="Glucose-methanol-choline oxidoreductase C-terminal" evidence="7">
    <location>
        <begin position="567"/>
        <end position="625"/>
    </location>
</feature>
<evidence type="ECO:0000256" key="6">
    <source>
        <dbReference type="SAM" id="MobiDB-lite"/>
    </source>
</evidence>
<keyword evidence="5" id="KW-0560">Oxidoreductase</keyword>